<dbReference type="EMBL" id="AP025226">
    <property type="protein sequence ID" value="BDC00111.1"/>
    <property type="molecule type" value="Genomic_DNA"/>
</dbReference>
<feature type="transmembrane region" description="Helical" evidence="6">
    <location>
        <begin position="410"/>
        <end position="431"/>
    </location>
</feature>
<feature type="transmembrane region" description="Helical" evidence="6">
    <location>
        <begin position="471"/>
        <end position="494"/>
    </location>
</feature>
<evidence type="ECO:0000256" key="1">
    <source>
        <dbReference type="ARBA" id="ARBA00004651"/>
    </source>
</evidence>
<feature type="transmembrane region" description="Helical" evidence="6">
    <location>
        <begin position="282"/>
        <end position="304"/>
    </location>
</feature>
<feature type="transmembrane region" description="Helical" evidence="6">
    <location>
        <begin position="342"/>
        <end position="362"/>
    </location>
</feature>
<dbReference type="GO" id="GO:0022857">
    <property type="term" value="F:transmembrane transporter activity"/>
    <property type="evidence" value="ECO:0007669"/>
    <property type="project" value="InterPro"/>
</dbReference>
<reference evidence="7 8" key="1">
    <citation type="journal article" date="2022" name="Microbiol. Resour. Announc.">
        <title>Complete Genome Sequence of the Hyperthermophilic and Acidophilic Archaeon Saccharolobus caldissimus Strain HS-3T.</title>
        <authorList>
            <person name="Sakai H.D."/>
            <person name="Kurosawa N."/>
        </authorList>
    </citation>
    <scope>NUCLEOTIDE SEQUENCE [LARGE SCALE GENOMIC DNA]</scope>
    <source>
        <strain evidence="7 8">JCM32116</strain>
    </source>
</reference>
<evidence type="ECO:0000256" key="2">
    <source>
        <dbReference type="ARBA" id="ARBA00022475"/>
    </source>
</evidence>
<dbReference type="PIRSF" id="PIRSF006060">
    <property type="entry name" value="AA_transporter"/>
    <property type="match status" value="1"/>
</dbReference>
<dbReference type="InterPro" id="IPR002293">
    <property type="entry name" value="AA/rel_permease1"/>
</dbReference>
<dbReference type="GeneID" id="68867851"/>
<feature type="transmembrane region" description="Helical" evidence="6">
    <location>
        <begin position="51"/>
        <end position="73"/>
    </location>
</feature>
<proteinExistence type="predicted"/>
<keyword evidence="8" id="KW-1185">Reference proteome</keyword>
<evidence type="ECO:0000256" key="6">
    <source>
        <dbReference type="SAM" id="Phobius"/>
    </source>
</evidence>
<evidence type="ECO:0000256" key="3">
    <source>
        <dbReference type="ARBA" id="ARBA00022692"/>
    </source>
</evidence>
<comment type="subcellular location">
    <subcellularLocation>
        <location evidence="1">Cell membrane</location>
        <topology evidence="1">Multi-pass membrane protein</topology>
    </subcellularLocation>
</comment>
<gene>
    <name evidence="7" type="ORF">SACC_31270</name>
</gene>
<dbReference type="Proteomes" id="UP001319921">
    <property type="component" value="Chromosome"/>
</dbReference>
<feature type="transmembrane region" description="Helical" evidence="6">
    <location>
        <begin position="438"/>
        <end position="459"/>
    </location>
</feature>
<dbReference type="Pfam" id="PF13520">
    <property type="entry name" value="AA_permease_2"/>
    <property type="match status" value="1"/>
</dbReference>
<dbReference type="GO" id="GO:0005886">
    <property type="term" value="C:plasma membrane"/>
    <property type="evidence" value="ECO:0007669"/>
    <property type="project" value="UniProtKB-SubCell"/>
</dbReference>
<evidence type="ECO:0000256" key="5">
    <source>
        <dbReference type="ARBA" id="ARBA00023136"/>
    </source>
</evidence>
<dbReference type="Gene3D" id="1.20.1740.10">
    <property type="entry name" value="Amino acid/polyamine transporter I"/>
    <property type="match status" value="1"/>
</dbReference>
<feature type="transmembrane region" description="Helical" evidence="6">
    <location>
        <begin position="186"/>
        <end position="207"/>
    </location>
</feature>
<dbReference type="InterPro" id="IPR050367">
    <property type="entry name" value="APC_superfamily"/>
</dbReference>
<feature type="transmembrane region" description="Helical" evidence="6">
    <location>
        <begin position="160"/>
        <end position="179"/>
    </location>
</feature>
<accession>A0AAQ4CWC9</accession>
<dbReference type="PANTHER" id="PTHR42770">
    <property type="entry name" value="AMINO ACID TRANSPORTER-RELATED"/>
    <property type="match status" value="1"/>
</dbReference>
<protein>
    <submittedName>
        <fullName evidence="7">Amino acid permease</fullName>
    </submittedName>
</protein>
<evidence type="ECO:0000256" key="4">
    <source>
        <dbReference type="ARBA" id="ARBA00022989"/>
    </source>
</evidence>
<dbReference type="RefSeq" id="WP_229570788.1">
    <property type="nucleotide sequence ID" value="NZ_AP025226.1"/>
</dbReference>
<name>A0AAQ4CWC9_9CREN</name>
<keyword evidence="5 6" id="KW-0472">Membrane</keyword>
<keyword evidence="3 6" id="KW-0812">Transmembrane</keyword>
<sequence length="516" mass="56260">MSRKSTIFVRETSGLIKNVSLLDSIALNIGNMSAGIALFQSISPYIQPGGVLWLASLIGFLFAIPQLIIYVFLSMRIPRTGGDYVWISRSLNGGLGVTMAMALMIESTAYFALIAFFTSSAINTVLTVIGEYQHSPLLLNIANNVIVNPAVTTPTLVQSLIIYTISALTFLIIILLNIFKAKWGYKLVTGLGIFSMLTLVMAIVVLGVNAGDFYSKISTLISANNLNVTIPSTKQSFLPPTISLTATLFLLPFFALYTYPWMQAGPAVAAEFKGKRTLKWNLPISLIITAILVTIGFLEMDLIAGYNFNVQAYPTFVYNFWTASIAVASNAILQWIIGLGLIAWNIYVLAYGVIVFARYVFALSFDRVLPSKFSELNKYGSPVYAHSLDLAFTLLLLLIPVFSINAALSLYGATILGSLYFLVVSIAGLVFGIKNKNYVLQIAGIISAGYFAYLTYVAATNPDFGFMEPNGVPNLITTAFVIGTLLIGVLTYVLSKVINKRRGIDIDLAFKEIPPE</sequence>
<feature type="transmembrane region" description="Helical" evidence="6">
    <location>
        <begin position="383"/>
        <end position="404"/>
    </location>
</feature>
<feature type="transmembrane region" description="Helical" evidence="6">
    <location>
        <begin position="242"/>
        <end position="262"/>
    </location>
</feature>
<evidence type="ECO:0000313" key="7">
    <source>
        <dbReference type="EMBL" id="BDC00111.1"/>
    </source>
</evidence>
<keyword evidence="2" id="KW-1003">Cell membrane</keyword>
<dbReference type="PANTHER" id="PTHR42770:SF7">
    <property type="entry name" value="MEMBRANE PROTEIN"/>
    <property type="match status" value="1"/>
</dbReference>
<organism evidence="7 8">
    <name type="scientific">Saccharolobus caldissimus</name>
    <dbReference type="NCBI Taxonomy" id="1702097"/>
    <lineage>
        <taxon>Archaea</taxon>
        <taxon>Thermoproteota</taxon>
        <taxon>Thermoprotei</taxon>
        <taxon>Sulfolobales</taxon>
        <taxon>Sulfolobaceae</taxon>
        <taxon>Saccharolobus</taxon>
    </lineage>
</organism>
<dbReference type="AlphaFoldDB" id="A0AAQ4CWC9"/>
<dbReference type="KEGG" id="scas:SACC_31270"/>
<evidence type="ECO:0000313" key="8">
    <source>
        <dbReference type="Proteomes" id="UP001319921"/>
    </source>
</evidence>
<keyword evidence="4 6" id="KW-1133">Transmembrane helix</keyword>
<feature type="transmembrane region" description="Helical" evidence="6">
    <location>
        <begin position="21"/>
        <end position="39"/>
    </location>
</feature>